<feature type="short sequence motif" description="TonB C-terminal box" evidence="13">
    <location>
        <begin position="742"/>
        <end position="759"/>
    </location>
</feature>
<name>A0AAC9AVS0_SPHMC</name>
<dbReference type="AlphaFoldDB" id="A0AAC9AVS0"/>
<evidence type="ECO:0000259" key="17">
    <source>
        <dbReference type="Pfam" id="PF07715"/>
    </source>
</evidence>
<evidence type="ECO:0000256" key="4">
    <source>
        <dbReference type="ARBA" id="ARBA00022496"/>
    </source>
</evidence>
<accession>A0AAC9AVS0</accession>
<dbReference type="Gene3D" id="2.40.170.20">
    <property type="entry name" value="TonB-dependent receptor, beta-barrel domain"/>
    <property type="match status" value="1"/>
</dbReference>
<dbReference type="SUPFAM" id="SSF56935">
    <property type="entry name" value="Porins"/>
    <property type="match status" value="1"/>
</dbReference>
<dbReference type="InterPro" id="IPR012910">
    <property type="entry name" value="Plug_dom"/>
</dbReference>
<keyword evidence="2 12" id="KW-0813">Transport</keyword>
<keyword evidence="5 12" id="KW-0812">Transmembrane</keyword>
<evidence type="ECO:0000256" key="7">
    <source>
        <dbReference type="ARBA" id="ARBA00023004"/>
    </source>
</evidence>
<reference evidence="18 19" key="2">
    <citation type="journal article" date="2016" name="Genome Announc.">
        <title>Complete Genome Sequence of Sphingopyxis macrogoltabida Strain 203N (NBRC 111659), a Polyethylene Glycol Degrader.</title>
        <authorList>
            <person name="Ohtsubo Y."/>
            <person name="Nonoyama S."/>
            <person name="Nagata Y."/>
            <person name="Numata M."/>
            <person name="Tsuchikane K."/>
            <person name="Hosoyama A."/>
            <person name="Yamazoe A."/>
            <person name="Tsuda M."/>
            <person name="Fujita N."/>
            <person name="Kawai F."/>
        </authorList>
    </citation>
    <scope>NUCLEOTIDE SEQUENCE [LARGE SCALE GENOMIC DNA]</scope>
    <source>
        <strain evidence="18 19">203N</strain>
    </source>
</reference>
<evidence type="ECO:0000256" key="12">
    <source>
        <dbReference type="PROSITE-ProRule" id="PRU01360"/>
    </source>
</evidence>
<evidence type="ECO:0000256" key="9">
    <source>
        <dbReference type="ARBA" id="ARBA00023077"/>
    </source>
</evidence>
<dbReference type="Proteomes" id="UP000076088">
    <property type="component" value="Chromosome"/>
</dbReference>
<dbReference type="Pfam" id="PF00593">
    <property type="entry name" value="TonB_dep_Rec_b-barrel"/>
    <property type="match status" value="1"/>
</dbReference>
<comment type="similarity">
    <text evidence="12 14">Belongs to the TonB-dependent receptor family.</text>
</comment>
<keyword evidence="8" id="KW-0406">Ion transport</keyword>
<feature type="domain" description="TonB-dependent receptor-like beta-barrel" evidence="16">
    <location>
        <begin position="277"/>
        <end position="722"/>
    </location>
</feature>
<evidence type="ECO:0000256" key="1">
    <source>
        <dbReference type="ARBA" id="ARBA00004571"/>
    </source>
</evidence>
<evidence type="ECO:0000256" key="2">
    <source>
        <dbReference type="ARBA" id="ARBA00022448"/>
    </source>
</evidence>
<keyword evidence="19" id="KW-1185">Reference proteome</keyword>
<dbReference type="Pfam" id="PF07715">
    <property type="entry name" value="Plug"/>
    <property type="match status" value="1"/>
</dbReference>
<keyword evidence="9 14" id="KW-0798">TonB box</keyword>
<dbReference type="PROSITE" id="PS52016">
    <property type="entry name" value="TONB_DEPENDENT_REC_3"/>
    <property type="match status" value="1"/>
</dbReference>
<keyword evidence="4" id="KW-0410">Iron transport</keyword>
<gene>
    <name evidence="18" type="ORF">ATM17_16225</name>
</gene>
<evidence type="ECO:0000256" key="15">
    <source>
        <dbReference type="SAM" id="SignalP"/>
    </source>
</evidence>
<keyword evidence="3 12" id="KW-1134">Transmembrane beta strand</keyword>
<feature type="domain" description="TonB-dependent receptor plug" evidence="17">
    <location>
        <begin position="59"/>
        <end position="168"/>
    </location>
</feature>
<dbReference type="CDD" id="cd01347">
    <property type="entry name" value="ligand_gated_channel"/>
    <property type="match status" value="1"/>
</dbReference>
<dbReference type="PANTHER" id="PTHR32552">
    <property type="entry name" value="FERRICHROME IRON RECEPTOR-RELATED"/>
    <property type="match status" value="1"/>
</dbReference>
<evidence type="ECO:0008006" key="20">
    <source>
        <dbReference type="Google" id="ProtNLM"/>
    </source>
</evidence>
<dbReference type="PANTHER" id="PTHR32552:SF81">
    <property type="entry name" value="TONB-DEPENDENT OUTER MEMBRANE RECEPTOR"/>
    <property type="match status" value="1"/>
</dbReference>
<evidence type="ECO:0000259" key="16">
    <source>
        <dbReference type="Pfam" id="PF00593"/>
    </source>
</evidence>
<dbReference type="GO" id="GO:0009279">
    <property type="term" value="C:cell outer membrane"/>
    <property type="evidence" value="ECO:0007669"/>
    <property type="project" value="UniProtKB-SubCell"/>
</dbReference>
<feature type="signal peptide" evidence="15">
    <location>
        <begin position="1"/>
        <end position="28"/>
    </location>
</feature>
<protein>
    <recommendedName>
        <fullName evidence="20">TonB-dependent receptor</fullName>
    </recommendedName>
</protein>
<evidence type="ECO:0000256" key="13">
    <source>
        <dbReference type="PROSITE-ProRule" id="PRU10144"/>
    </source>
</evidence>
<dbReference type="InterPro" id="IPR036942">
    <property type="entry name" value="Beta-barrel_TonB_sf"/>
</dbReference>
<evidence type="ECO:0000313" key="19">
    <source>
        <dbReference type="Proteomes" id="UP000076088"/>
    </source>
</evidence>
<keyword evidence="6 15" id="KW-0732">Signal</keyword>
<dbReference type="InterPro" id="IPR010917">
    <property type="entry name" value="TonB_rcpt_CS"/>
</dbReference>
<evidence type="ECO:0000256" key="8">
    <source>
        <dbReference type="ARBA" id="ARBA00023065"/>
    </source>
</evidence>
<evidence type="ECO:0000256" key="6">
    <source>
        <dbReference type="ARBA" id="ARBA00022729"/>
    </source>
</evidence>
<dbReference type="GO" id="GO:0006826">
    <property type="term" value="P:iron ion transport"/>
    <property type="evidence" value="ECO:0007669"/>
    <property type="project" value="UniProtKB-KW"/>
</dbReference>
<evidence type="ECO:0000256" key="3">
    <source>
        <dbReference type="ARBA" id="ARBA00022452"/>
    </source>
</evidence>
<keyword evidence="7" id="KW-0408">Iron</keyword>
<comment type="subcellular location">
    <subcellularLocation>
        <location evidence="1 12">Cell outer membrane</location>
        <topology evidence="1 12">Multi-pass membrane protein</topology>
    </subcellularLocation>
</comment>
<evidence type="ECO:0000313" key="18">
    <source>
        <dbReference type="EMBL" id="AMU90571.1"/>
    </source>
</evidence>
<sequence length="759" mass="82869">MEDLMTAFRVFSAALLGATALASTPVWAQDSGGETPAETEASGGIVDIVVTAQRRSESLMKVPVAVSALNTEDLTRQGITSSFDLSGSVPSLQVTSAFGEAQPNFTMRGIGVGNEYGANQVSPVGVYTDDNYLSARTMHGLQLYDLERVEALRGPQGTLYGRNTTGGAINFISNKPNLEPGARGYVEAGYGRFNEVRGQGAIEGTLIDDVLGFRAAVNYVEADGYVKNIFPGQPDANSKDSIAGRLIIRAKPSERLDMMLKFTGSKGKPTQAAAFHRNDGTGTSTYFRSNDNLSFFETNQPDLGFNDVKNAGVQFNINYELTDSLSLQTLTAYDWSKQALSQEGSGTPVVGFLQTNYGDVYKQFNQEVKLAYSGDSTNVQAGVYYGWDSINNVDKYRLVSTLYFYQHYRQERNSYAAFAQIDQDIGDHFGFTLGVRYTKDSNHHYDAYSFLTAFADPTTSPAFGTYDFDPTDPDAAAITFTHGSISPTGVITPEASKRRKSSRVTGKVGIDYTFDSGSMLYANYSRGYRAGSFASQFYGGNPIDFVPPEQVDAYEIGAKTRLFDGMATFTTAAFLTKYKNQQLNEVIGTTGYIRSAPGSTIKGVEAELNIRPVSSLTANLSVTWLDATYDKLTLSGVNLDGNNLPNAPTWTINAGADWTIGSIGSGEVVFSPNLVYTSKQFFSPFNNEAGNQFLNSPGHVLADATLGWEGEQLSLRLWATNIFNKKYFMYGLNLRDAFGYDYLLHAPPRMYGVTARYKF</sequence>
<evidence type="ECO:0000256" key="11">
    <source>
        <dbReference type="ARBA" id="ARBA00023237"/>
    </source>
</evidence>
<feature type="chain" id="PRO_5042192640" description="TonB-dependent receptor" evidence="15">
    <location>
        <begin position="29"/>
        <end position="759"/>
    </location>
</feature>
<evidence type="ECO:0000256" key="5">
    <source>
        <dbReference type="ARBA" id="ARBA00022692"/>
    </source>
</evidence>
<evidence type="ECO:0000256" key="10">
    <source>
        <dbReference type="ARBA" id="ARBA00023136"/>
    </source>
</evidence>
<keyword evidence="10 12" id="KW-0472">Membrane</keyword>
<dbReference type="InterPro" id="IPR000531">
    <property type="entry name" value="Beta-barrel_TonB"/>
</dbReference>
<dbReference type="InterPro" id="IPR039426">
    <property type="entry name" value="TonB-dep_rcpt-like"/>
</dbReference>
<organism evidence="18 19">
    <name type="scientific">Sphingopyxis macrogoltabida</name>
    <name type="common">Sphingomonas macrogoltabidus</name>
    <dbReference type="NCBI Taxonomy" id="33050"/>
    <lineage>
        <taxon>Bacteria</taxon>
        <taxon>Pseudomonadati</taxon>
        <taxon>Pseudomonadota</taxon>
        <taxon>Alphaproteobacteria</taxon>
        <taxon>Sphingomonadales</taxon>
        <taxon>Sphingomonadaceae</taxon>
        <taxon>Sphingopyxis</taxon>
    </lineage>
</organism>
<reference evidence="19" key="1">
    <citation type="submission" date="2015-11" db="EMBL/GenBank/DDBJ databases">
        <title>Complete genome sequence of a polyethylene-glycol degrader Sphingopyxis macrogoltabida 203N (NBRC 111659).</title>
        <authorList>
            <person name="Yoshiyuki O."/>
            <person name="Shouta N."/>
            <person name="Nagata Y."/>
            <person name="Numata M."/>
            <person name="Tsuchikane K."/>
            <person name="Hosoyama A."/>
            <person name="Yamazoe A."/>
            <person name="Tsuda M."/>
            <person name="Fujita N."/>
            <person name="Kawai F."/>
        </authorList>
    </citation>
    <scope>NUCLEOTIDE SEQUENCE [LARGE SCALE GENOMIC DNA]</scope>
    <source>
        <strain evidence="19">203N</strain>
    </source>
</reference>
<dbReference type="PROSITE" id="PS01156">
    <property type="entry name" value="TONB_DEPENDENT_REC_2"/>
    <property type="match status" value="1"/>
</dbReference>
<proteinExistence type="inferred from homology"/>
<evidence type="ECO:0000256" key="14">
    <source>
        <dbReference type="RuleBase" id="RU003357"/>
    </source>
</evidence>
<keyword evidence="11 12" id="KW-0998">Cell outer membrane</keyword>
<dbReference type="EMBL" id="CP013344">
    <property type="protein sequence ID" value="AMU90571.1"/>
    <property type="molecule type" value="Genomic_DNA"/>
</dbReference>